<protein>
    <recommendedName>
        <fullName evidence="5">Transmembrane protein</fullName>
    </recommendedName>
</protein>
<sequence length="125" mass="14070">MHLWPTKNLRDSFKISYLRRLEWNNRRMEMEKDQQSSTEQKLLESDNQDNRNGQAPNLLNCEAGCCWFSLAATVAFAAVGIIGVSFNWVLWIACKMYSFGGFVSGVVGVGKGSCFLPASEFVSFD</sequence>
<evidence type="ECO:0000256" key="1">
    <source>
        <dbReference type="SAM" id="MobiDB-lite"/>
    </source>
</evidence>
<gene>
    <name evidence="3" type="ORF">V8G54_012579</name>
</gene>
<dbReference type="AlphaFoldDB" id="A0AAQ3NT47"/>
<keyword evidence="4" id="KW-1185">Reference proteome</keyword>
<dbReference type="Proteomes" id="UP001374535">
    <property type="component" value="Chromosome 4"/>
</dbReference>
<keyword evidence="2" id="KW-0472">Membrane</keyword>
<dbReference type="PANTHER" id="PTHR37263">
    <property type="entry name" value="EXPRESSED PROTEIN"/>
    <property type="match status" value="1"/>
</dbReference>
<evidence type="ECO:0000313" key="4">
    <source>
        <dbReference type="Proteomes" id="UP001374535"/>
    </source>
</evidence>
<evidence type="ECO:0000256" key="2">
    <source>
        <dbReference type="SAM" id="Phobius"/>
    </source>
</evidence>
<organism evidence="3 4">
    <name type="scientific">Vigna mungo</name>
    <name type="common">Black gram</name>
    <name type="synonym">Phaseolus mungo</name>
    <dbReference type="NCBI Taxonomy" id="3915"/>
    <lineage>
        <taxon>Eukaryota</taxon>
        <taxon>Viridiplantae</taxon>
        <taxon>Streptophyta</taxon>
        <taxon>Embryophyta</taxon>
        <taxon>Tracheophyta</taxon>
        <taxon>Spermatophyta</taxon>
        <taxon>Magnoliopsida</taxon>
        <taxon>eudicotyledons</taxon>
        <taxon>Gunneridae</taxon>
        <taxon>Pentapetalae</taxon>
        <taxon>rosids</taxon>
        <taxon>fabids</taxon>
        <taxon>Fabales</taxon>
        <taxon>Fabaceae</taxon>
        <taxon>Papilionoideae</taxon>
        <taxon>50 kb inversion clade</taxon>
        <taxon>NPAAA clade</taxon>
        <taxon>indigoferoid/millettioid clade</taxon>
        <taxon>Phaseoleae</taxon>
        <taxon>Vigna</taxon>
    </lineage>
</organism>
<dbReference type="EMBL" id="CP144697">
    <property type="protein sequence ID" value="WVZ15013.1"/>
    <property type="molecule type" value="Genomic_DNA"/>
</dbReference>
<keyword evidence="2" id="KW-1133">Transmembrane helix</keyword>
<accession>A0AAQ3NT47</accession>
<evidence type="ECO:0000313" key="3">
    <source>
        <dbReference type="EMBL" id="WVZ15013.1"/>
    </source>
</evidence>
<proteinExistence type="predicted"/>
<name>A0AAQ3NT47_VIGMU</name>
<feature type="region of interest" description="Disordered" evidence="1">
    <location>
        <begin position="29"/>
        <end position="51"/>
    </location>
</feature>
<evidence type="ECO:0008006" key="5">
    <source>
        <dbReference type="Google" id="ProtNLM"/>
    </source>
</evidence>
<feature type="transmembrane region" description="Helical" evidence="2">
    <location>
        <begin position="67"/>
        <end position="90"/>
    </location>
</feature>
<reference evidence="3 4" key="1">
    <citation type="journal article" date="2023" name="Life. Sci Alliance">
        <title>Evolutionary insights into 3D genome organization and epigenetic landscape of Vigna mungo.</title>
        <authorList>
            <person name="Junaid A."/>
            <person name="Singh B."/>
            <person name="Bhatia S."/>
        </authorList>
    </citation>
    <scope>NUCLEOTIDE SEQUENCE [LARGE SCALE GENOMIC DNA]</scope>
    <source>
        <strain evidence="3">Urdbean</strain>
    </source>
</reference>
<keyword evidence="2" id="KW-0812">Transmembrane</keyword>
<dbReference type="PANTHER" id="PTHR37263:SF2">
    <property type="entry name" value="EXPRESSED PROTEIN"/>
    <property type="match status" value="1"/>
</dbReference>